<proteinExistence type="inferred from homology"/>
<comment type="pathway">
    <text evidence="2">Protein modification; protein lipoylation via exogenous pathway; protein N(6)-(lipoyl)lysine from lipoate: step 2/2.</text>
</comment>
<evidence type="ECO:0000256" key="2">
    <source>
        <dbReference type="ARBA" id="ARBA00005085"/>
    </source>
</evidence>
<feature type="region of interest" description="Disordered" evidence="5">
    <location>
        <begin position="1"/>
        <end position="21"/>
    </location>
</feature>
<sequence length="478" mass="53094">MLSTHYHQRWLEDSPSNKQQRQQRRLRSWTSGGTMLALTRGVGVGARASERSVAAVVRHEGRCIATAASGSGSVAPQAYVSRSTNPWFNLAFEDHLFRTVDPAVPVCFLYRNASCVVVGRNQNPWKELNAAAMRSIDLPMVRRRSGGGTVYHDLGNTNYSFHMPRDSFDRRTHAELVARALNATPVGLHLSRSSLARADRGAYVNARNDICIRVQPRFDRSATEKTRAEADEQGCEERKVSGSAYKLVNTRAYHHGTMLLSASLGSLGSSLRNERGELLVTKGVASVPAPVANLSEAFADRRHMLTHDVFVHAVVAEFLRTHSAKPGTHIEVDESSLAEPTRNEGRWKLQENFDELQSWEWVFGQTPEFTHRVALHQPAELEAHGVEKDGWGPFAVEIHSKHGIVLDAKLADARFEQERTEDEVRSVVHALKGRRYDELALPPPWGPTSSPPAAADSIEGGTRATIRDALLAWLRTRL</sequence>
<evidence type="ECO:0000256" key="1">
    <source>
        <dbReference type="ARBA" id="ARBA00003253"/>
    </source>
</evidence>
<comment type="function">
    <text evidence="1">Catalyzes both the ATP-dependent activation of exogenously supplied lipoate to lipoyl-AMP and the transfer of the activated lipoyl onto the lipoyl domains of lipoate-dependent enzymes.</text>
</comment>
<dbReference type="Pfam" id="PF21948">
    <property type="entry name" value="LplA-B_cat"/>
    <property type="match status" value="1"/>
</dbReference>
<dbReference type="CDD" id="cd16443">
    <property type="entry name" value="LplA"/>
    <property type="match status" value="1"/>
</dbReference>
<dbReference type="PROSITE" id="PS51733">
    <property type="entry name" value="BPL_LPL_CATALYTIC"/>
    <property type="match status" value="1"/>
</dbReference>
<dbReference type="EMBL" id="AWNI01000007">
    <property type="protein sequence ID" value="ETS64250.1"/>
    <property type="molecule type" value="Genomic_DNA"/>
</dbReference>
<dbReference type="InterPro" id="IPR004143">
    <property type="entry name" value="BPL_LPL_catalytic"/>
</dbReference>
<dbReference type="GO" id="GO:0005739">
    <property type="term" value="C:mitochondrion"/>
    <property type="evidence" value="ECO:0007669"/>
    <property type="project" value="TreeGrafter"/>
</dbReference>
<evidence type="ECO:0000256" key="5">
    <source>
        <dbReference type="SAM" id="MobiDB-lite"/>
    </source>
</evidence>
<organism evidence="7 8">
    <name type="scientific">Moesziomyces aphidis</name>
    <name type="common">Pseudozyma aphidis</name>
    <dbReference type="NCBI Taxonomy" id="84754"/>
    <lineage>
        <taxon>Eukaryota</taxon>
        <taxon>Fungi</taxon>
        <taxon>Dikarya</taxon>
        <taxon>Basidiomycota</taxon>
        <taxon>Ustilaginomycotina</taxon>
        <taxon>Ustilaginomycetes</taxon>
        <taxon>Ustilaginales</taxon>
        <taxon>Ustilaginaceae</taxon>
        <taxon>Moesziomyces</taxon>
    </lineage>
</organism>
<evidence type="ECO:0000313" key="8">
    <source>
        <dbReference type="Proteomes" id="UP000019462"/>
    </source>
</evidence>
<dbReference type="SUPFAM" id="SSF55681">
    <property type="entry name" value="Class II aaRS and biotin synthetases"/>
    <property type="match status" value="1"/>
</dbReference>
<dbReference type="PANTHER" id="PTHR12561">
    <property type="entry name" value="LIPOATE-PROTEIN LIGASE"/>
    <property type="match status" value="1"/>
</dbReference>
<dbReference type="Proteomes" id="UP000019462">
    <property type="component" value="Unassembled WGS sequence"/>
</dbReference>
<dbReference type="UniPathway" id="UPA00537">
    <property type="reaction ID" value="UER00595"/>
</dbReference>
<dbReference type="HOGENOM" id="CLU_022986_3_1_1"/>
<dbReference type="Gene3D" id="3.30.930.10">
    <property type="entry name" value="Bira Bifunctional Protein, Domain 2"/>
    <property type="match status" value="1"/>
</dbReference>
<dbReference type="InterPro" id="IPR045864">
    <property type="entry name" value="aa-tRNA-synth_II/BPL/LPL"/>
</dbReference>
<evidence type="ECO:0000259" key="6">
    <source>
        <dbReference type="PROSITE" id="PS51733"/>
    </source>
</evidence>
<evidence type="ECO:0000256" key="3">
    <source>
        <dbReference type="ARBA" id="ARBA00008242"/>
    </source>
</evidence>
<gene>
    <name evidence="7" type="ORF">PaG_01494</name>
</gene>
<feature type="region of interest" description="Disordered" evidence="5">
    <location>
        <begin position="439"/>
        <end position="458"/>
    </location>
</feature>
<keyword evidence="8" id="KW-1185">Reference proteome</keyword>
<protein>
    <recommendedName>
        <fullName evidence="4">Putative lipoate-protein ligase A</fullName>
    </recommendedName>
</protein>
<evidence type="ECO:0000313" key="7">
    <source>
        <dbReference type="EMBL" id="ETS64250.1"/>
    </source>
</evidence>
<dbReference type="GO" id="GO:0017118">
    <property type="term" value="F:lipoyltransferase activity"/>
    <property type="evidence" value="ECO:0007669"/>
    <property type="project" value="TreeGrafter"/>
</dbReference>
<name>W3VRZ4_MOEAP</name>
<feature type="compositionally biased region" description="Pro residues" evidence="5">
    <location>
        <begin position="441"/>
        <end position="450"/>
    </location>
</feature>
<dbReference type="AlphaFoldDB" id="W3VRZ4"/>
<dbReference type="InterPro" id="IPR004562">
    <property type="entry name" value="LipoylTrfase_LipoateP_Ligase"/>
</dbReference>
<reference evidence="7 8" key="1">
    <citation type="journal article" date="2014" name="Genome Announc.">
        <title>Genome sequence of the basidiomycetous fungus Pseudozyma aphidis DSM70725, an efficient producer of biosurfactant mannosylerythritol lipids.</title>
        <authorList>
            <person name="Lorenz S."/>
            <person name="Guenther M."/>
            <person name="Grumaz C."/>
            <person name="Rupp S."/>
            <person name="Zibek S."/>
            <person name="Sohn K."/>
        </authorList>
    </citation>
    <scope>NUCLEOTIDE SEQUENCE [LARGE SCALE GENOMIC DNA]</scope>
    <source>
        <strain evidence="8">ATCC 32657 / CBS 517.83 / DSM 70725 / JCM 10318 / NBRC 10182 / NRRL Y-7954 / St-0401</strain>
    </source>
</reference>
<dbReference type="OrthoDB" id="201621at2759"/>
<comment type="similarity">
    <text evidence="3">Belongs to the LplA family.</text>
</comment>
<feature type="domain" description="BPL/LPL catalytic" evidence="6">
    <location>
        <begin position="101"/>
        <end position="306"/>
    </location>
</feature>
<dbReference type="PANTHER" id="PTHR12561:SF3">
    <property type="entry name" value="LIPOYLTRANSFERASE 1, MITOCHONDRIAL"/>
    <property type="match status" value="1"/>
</dbReference>
<dbReference type="GO" id="GO:0009249">
    <property type="term" value="P:protein lipoylation"/>
    <property type="evidence" value="ECO:0007669"/>
    <property type="project" value="InterPro"/>
</dbReference>
<evidence type="ECO:0000256" key="4">
    <source>
        <dbReference type="ARBA" id="ARBA00015925"/>
    </source>
</evidence>
<accession>W3VRZ4</accession>
<comment type="caution">
    <text evidence="7">The sequence shown here is derived from an EMBL/GenBank/DDBJ whole genome shotgun (WGS) entry which is preliminary data.</text>
</comment>